<comment type="similarity">
    <text evidence="5 18">Belongs to the CDS family.</text>
</comment>
<evidence type="ECO:0000256" key="12">
    <source>
        <dbReference type="ARBA" id="ARBA00022695"/>
    </source>
</evidence>
<evidence type="ECO:0000256" key="4">
    <source>
        <dbReference type="ARBA" id="ARBA00005189"/>
    </source>
</evidence>
<comment type="catalytic activity">
    <reaction evidence="1 18">
        <text>a 1,2-diacyl-sn-glycero-3-phosphate + CTP + H(+) = a CDP-1,2-diacyl-sn-glycerol + diphosphate</text>
        <dbReference type="Rhea" id="RHEA:16229"/>
        <dbReference type="ChEBI" id="CHEBI:15378"/>
        <dbReference type="ChEBI" id="CHEBI:33019"/>
        <dbReference type="ChEBI" id="CHEBI:37563"/>
        <dbReference type="ChEBI" id="CHEBI:58332"/>
        <dbReference type="ChEBI" id="CHEBI:58608"/>
        <dbReference type="EC" id="2.7.7.41"/>
    </reaction>
</comment>
<evidence type="ECO:0000256" key="17">
    <source>
        <dbReference type="ARBA" id="ARBA00023264"/>
    </source>
</evidence>
<evidence type="ECO:0000256" key="5">
    <source>
        <dbReference type="ARBA" id="ARBA00010185"/>
    </source>
</evidence>
<organism evidence="20 21">
    <name type="scientific">Candidatus Coproplasma excrementigallinarum</name>
    <dbReference type="NCBI Taxonomy" id="2840747"/>
    <lineage>
        <taxon>Bacteria</taxon>
        <taxon>Bacillati</taxon>
        <taxon>Bacillota</taxon>
        <taxon>Clostridia</taxon>
        <taxon>Eubacteriales</taxon>
        <taxon>Candidatus Coproplasma</taxon>
    </lineage>
</organism>
<dbReference type="EMBL" id="DVNE01000028">
    <property type="protein sequence ID" value="HIU61607.1"/>
    <property type="molecule type" value="Genomic_DNA"/>
</dbReference>
<keyword evidence="17" id="KW-1208">Phospholipid metabolism</keyword>
<comment type="caution">
    <text evidence="20">The sequence shown here is derived from an EMBL/GenBank/DDBJ whole genome shotgun (WGS) entry which is preliminary data.</text>
</comment>
<keyword evidence="15 19" id="KW-0472">Membrane</keyword>
<keyword evidence="9" id="KW-0444">Lipid biosynthesis</keyword>
<dbReference type="Proteomes" id="UP000824110">
    <property type="component" value="Unassembled WGS sequence"/>
</dbReference>
<keyword evidence="8" id="KW-1003">Cell membrane</keyword>
<evidence type="ECO:0000256" key="10">
    <source>
        <dbReference type="ARBA" id="ARBA00022679"/>
    </source>
</evidence>
<keyword evidence="12 18" id="KW-0548">Nucleotidyltransferase</keyword>
<keyword evidence="14" id="KW-0443">Lipid metabolism</keyword>
<dbReference type="PROSITE" id="PS01315">
    <property type="entry name" value="CDS"/>
    <property type="match status" value="1"/>
</dbReference>
<dbReference type="InterPro" id="IPR000374">
    <property type="entry name" value="PC_trans"/>
</dbReference>
<evidence type="ECO:0000256" key="13">
    <source>
        <dbReference type="ARBA" id="ARBA00022989"/>
    </source>
</evidence>
<evidence type="ECO:0000256" key="6">
    <source>
        <dbReference type="ARBA" id="ARBA00012487"/>
    </source>
</evidence>
<evidence type="ECO:0000256" key="11">
    <source>
        <dbReference type="ARBA" id="ARBA00022692"/>
    </source>
</evidence>
<evidence type="ECO:0000256" key="9">
    <source>
        <dbReference type="ARBA" id="ARBA00022516"/>
    </source>
</evidence>
<evidence type="ECO:0000313" key="20">
    <source>
        <dbReference type="EMBL" id="HIU61607.1"/>
    </source>
</evidence>
<evidence type="ECO:0000256" key="1">
    <source>
        <dbReference type="ARBA" id="ARBA00001698"/>
    </source>
</evidence>
<dbReference type="EC" id="2.7.7.41" evidence="6 18"/>
<evidence type="ECO:0000256" key="8">
    <source>
        <dbReference type="ARBA" id="ARBA00022475"/>
    </source>
</evidence>
<evidence type="ECO:0000256" key="18">
    <source>
        <dbReference type="RuleBase" id="RU003938"/>
    </source>
</evidence>
<gene>
    <name evidence="20" type="ORF">IAB69_03050</name>
</gene>
<sequence>MKARTLTSVVYVIVVAALCAAKWLIPQGYGALLFDALFLVIAAVGAFEAIRAFGCVSLLQRAVAITFSALAVPFYALFAMLLGAGGWPGAAVALGAGAVIVCILFVADHSRSDLKSTLGALFVLVYCGLLTAVLSAVNHMEYNSMLAILVLFICVPFTDAAAFLTGISIGKRLSLKLAPSVSPHKTVAGAIGGLIGGIAGGVAAYYLYVVLGGEVVLSTALPGWAFAIIVGFAASVAAQFGDLFESALKRSVGVKDMGNLLPGHGGVLDRFDGTLFAGIVVLLAFIFVV</sequence>
<feature type="transmembrane region" description="Helical" evidence="19">
    <location>
        <begin position="144"/>
        <end position="167"/>
    </location>
</feature>
<keyword evidence="11 18" id="KW-0812">Transmembrane</keyword>
<evidence type="ECO:0000313" key="21">
    <source>
        <dbReference type="Proteomes" id="UP000824110"/>
    </source>
</evidence>
<evidence type="ECO:0000256" key="19">
    <source>
        <dbReference type="SAM" id="Phobius"/>
    </source>
</evidence>
<dbReference type="Pfam" id="PF01148">
    <property type="entry name" value="CTP_transf_1"/>
    <property type="match status" value="1"/>
</dbReference>
<dbReference type="PANTHER" id="PTHR46382:SF1">
    <property type="entry name" value="PHOSPHATIDATE CYTIDYLYLTRANSFERASE"/>
    <property type="match status" value="1"/>
</dbReference>
<keyword evidence="10 18" id="KW-0808">Transferase</keyword>
<feature type="transmembrane region" description="Helical" evidence="19">
    <location>
        <begin position="187"/>
        <end position="208"/>
    </location>
</feature>
<keyword evidence="16" id="KW-0594">Phospholipid biosynthesis</keyword>
<reference evidence="20" key="1">
    <citation type="submission" date="2020-10" db="EMBL/GenBank/DDBJ databases">
        <authorList>
            <person name="Gilroy R."/>
        </authorList>
    </citation>
    <scope>NUCLEOTIDE SEQUENCE</scope>
    <source>
        <strain evidence="20">CHK195-12923</strain>
    </source>
</reference>
<evidence type="ECO:0000256" key="3">
    <source>
        <dbReference type="ARBA" id="ARBA00005119"/>
    </source>
</evidence>
<feature type="transmembrane region" description="Helical" evidence="19">
    <location>
        <begin position="118"/>
        <end position="138"/>
    </location>
</feature>
<feature type="transmembrane region" description="Helical" evidence="19">
    <location>
        <begin position="271"/>
        <end position="288"/>
    </location>
</feature>
<dbReference type="PANTHER" id="PTHR46382">
    <property type="entry name" value="PHOSPHATIDATE CYTIDYLYLTRANSFERASE"/>
    <property type="match status" value="1"/>
</dbReference>
<dbReference type="GO" id="GO:0004605">
    <property type="term" value="F:phosphatidate cytidylyltransferase activity"/>
    <property type="evidence" value="ECO:0007669"/>
    <property type="project" value="UniProtKB-EC"/>
</dbReference>
<feature type="transmembrane region" description="Helical" evidence="19">
    <location>
        <begin position="87"/>
        <end position="106"/>
    </location>
</feature>
<dbReference type="GO" id="GO:0005886">
    <property type="term" value="C:plasma membrane"/>
    <property type="evidence" value="ECO:0007669"/>
    <property type="project" value="UniProtKB-SubCell"/>
</dbReference>
<comment type="pathway">
    <text evidence="3 18">Phospholipid metabolism; CDP-diacylglycerol biosynthesis; CDP-diacylglycerol from sn-glycerol 3-phosphate: step 3/3.</text>
</comment>
<evidence type="ECO:0000256" key="15">
    <source>
        <dbReference type="ARBA" id="ARBA00023136"/>
    </source>
</evidence>
<evidence type="ECO:0000256" key="16">
    <source>
        <dbReference type="ARBA" id="ARBA00023209"/>
    </source>
</evidence>
<name>A0A9D1MJU0_9FIRM</name>
<comment type="subcellular location">
    <subcellularLocation>
        <location evidence="2">Cell membrane</location>
        <topology evidence="2">Multi-pass membrane protein</topology>
    </subcellularLocation>
</comment>
<evidence type="ECO:0000256" key="2">
    <source>
        <dbReference type="ARBA" id="ARBA00004651"/>
    </source>
</evidence>
<accession>A0A9D1MJU0</accession>
<comment type="pathway">
    <text evidence="4">Lipid metabolism.</text>
</comment>
<dbReference type="AlphaFoldDB" id="A0A9D1MJU0"/>
<feature type="transmembrane region" description="Helical" evidence="19">
    <location>
        <begin position="31"/>
        <end position="50"/>
    </location>
</feature>
<proteinExistence type="inferred from homology"/>
<evidence type="ECO:0000256" key="7">
    <source>
        <dbReference type="ARBA" id="ARBA00019373"/>
    </source>
</evidence>
<keyword evidence="13 19" id="KW-1133">Transmembrane helix</keyword>
<feature type="transmembrane region" description="Helical" evidence="19">
    <location>
        <begin position="220"/>
        <end position="240"/>
    </location>
</feature>
<protein>
    <recommendedName>
        <fullName evidence="7 18">Phosphatidate cytidylyltransferase</fullName>
        <ecNumber evidence="6 18">2.7.7.41</ecNumber>
    </recommendedName>
</protein>
<evidence type="ECO:0000256" key="14">
    <source>
        <dbReference type="ARBA" id="ARBA00023098"/>
    </source>
</evidence>
<reference evidence="20" key="2">
    <citation type="journal article" date="2021" name="PeerJ">
        <title>Extensive microbial diversity within the chicken gut microbiome revealed by metagenomics and culture.</title>
        <authorList>
            <person name="Gilroy R."/>
            <person name="Ravi A."/>
            <person name="Getino M."/>
            <person name="Pursley I."/>
            <person name="Horton D.L."/>
            <person name="Alikhan N.F."/>
            <person name="Baker D."/>
            <person name="Gharbi K."/>
            <person name="Hall N."/>
            <person name="Watson M."/>
            <person name="Adriaenssens E.M."/>
            <person name="Foster-Nyarko E."/>
            <person name="Jarju S."/>
            <person name="Secka A."/>
            <person name="Antonio M."/>
            <person name="Oren A."/>
            <person name="Chaudhuri R.R."/>
            <person name="La Ragione R."/>
            <person name="Hildebrand F."/>
            <person name="Pallen M.J."/>
        </authorList>
    </citation>
    <scope>NUCLEOTIDE SEQUENCE</scope>
    <source>
        <strain evidence="20">CHK195-12923</strain>
    </source>
</reference>
<dbReference type="GO" id="GO:0016024">
    <property type="term" value="P:CDP-diacylglycerol biosynthetic process"/>
    <property type="evidence" value="ECO:0007669"/>
    <property type="project" value="TreeGrafter"/>
</dbReference>